<feature type="transmembrane region" description="Helical" evidence="1">
    <location>
        <begin position="149"/>
        <end position="172"/>
    </location>
</feature>
<reference evidence="2 3" key="1">
    <citation type="submission" date="2020-04" db="EMBL/GenBank/DDBJ databases">
        <authorList>
            <person name="Laetsch R D."/>
            <person name="Stevens L."/>
            <person name="Kumar S."/>
            <person name="Blaxter L. M."/>
        </authorList>
    </citation>
    <scope>NUCLEOTIDE SEQUENCE [LARGE SCALE GENOMIC DNA]</scope>
</reference>
<name>A0A8S1EGI5_9PELO</name>
<keyword evidence="3" id="KW-1185">Reference proteome</keyword>
<feature type="transmembrane region" description="Helical" evidence="1">
    <location>
        <begin position="7"/>
        <end position="29"/>
    </location>
</feature>
<dbReference type="AlphaFoldDB" id="A0A8S1EGI5"/>
<protein>
    <submittedName>
        <fullName evidence="2">Uncharacterized protein</fullName>
    </submittedName>
</protein>
<feature type="transmembrane region" description="Helical" evidence="1">
    <location>
        <begin position="79"/>
        <end position="100"/>
    </location>
</feature>
<keyword evidence="1" id="KW-0812">Transmembrane</keyword>
<evidence type="ECO:0000313" key="2">
    <source>
        <dbReference type="EMBL" id="CAB3399056.1"/>
    </source>
</evidence>
<keyword evidence="1" id="KW-0472">Membrane</keyword>
<feature type="transmembrane region" description="Helical" evidence="1">
    <location>
        <begin position="112"/>
        <end position="134"/>
    </location>
</feature>
<organism evidence="2 3">
    <name type="scientific">Caenorhabditis bovis</name>
    <dbReference type="NCBI Taxonomy" id="2654633"/>
    <lineage>
        <taxon>Eukaryota</taxon>
        <taxon>Metazoa</taxon>
        <taxon>Ecdysozoa</taxon>
        <taxon>Nematoda</taxon>
        <taxon>Chromadorea</taxon>
        <taxon>Rhabditida</taxon>
        <taxon>Rhabditina</taxon>
        <taxon>Rhabditomorpha</taxon>
        <taxon>Rhabditoidea</taxon>
        <taxon>Rhabditidae</taxon>
        <taxon>Peloderinae</taxon>
        <taxon>Caenorhabditis</taxon>
    </lineage>
</organism>
<keyword evidence="1" id="KW-1133">Transmembrane helix</keyword>
<dbReference type="OrthoDB" id="5848535at2759"/>
<evidence type="ECO:0000313" key="3">
    <source>
        <dbReference type="Proteomes" id="UP000494206"/>
    </source>
</evidence>
<comment type="caution">
    <text evidence="2">The sequence shown here is derived from an EMBL/GenBank/DDBJ whole genome shotgun (WGS) entry which is preliminary data.</text>
</comment>
<dbReference type="Proteomes" id="UP000494206">
    <property type="component" value="Unassembled WGS sequence"/>
</dbReference>
<dbReference type="EMBL" id="CADEPM010000001">
    <property type="protein sequence ID" value="CAB3399056.1"/>
    <property type="molecule type" value="Genomic_DNA"/>
</dbReference>
<proteinExistence type="predicted"/>
<gene>
    <name evidence="2" type="ORF">CBOVIS_LOCUS2247</name>
</gene>
<accession>A0A8S1EGI5</accession>
<evidence type="ECO:0000256" key="1">
    <source>
        <dbReference type="SAM" id="Phobius"/>
    </source>
</evidence>
<sequence length="203" mass="23344">MSDRICGCSVVTSAGVITSLQLIVLLLTLSSTGLILDRYHKWQTQYLQINSSSTEEVTISTVHKYEGTIWSEALMELGMAWYVAFGTFWLFSVLILTLSFKYYRPVFVIPNCTALLVGIFFNLFLFGILLARILDVPKDLRTDELEEAIIIYSMGLSLFAFLSCVFFLIFIIKYHNFLKKRYGHQVPKFVQSRARTGYHEDVY</sequence>